<sequence length="218" mass="24706">MSFIRFILFILLSLLLVYLPVFNLLGYPLLWLEAYLHEVSHGLAAVLSGGRVVSITIAYNGDGLCSYIASRPSIVLFFGYAGATIWGGLIYSGASSSVRVAHRIALGMVLLLMVTGILWMKPEFESWIILLTMISLIFFPLWFVRYQTVQYFVQFVGIFIMANNIQSVMKLFTIIDRGDHKKLAALTDVSTTVWIWSWLIFCITVLLIFAIRSIKVYK</sequence>
<dbReference type="InterPro" id="IPR049500">
    <property type="entry name" value="Peptidase_M50B-like"/>
</dbReference>
<organism evidence="2">
    <name type="scientific">hydrothermal vent metagenome</name>
    <dbReference type="NCBI Taxonomy" id="652676"/>
    <lineage>
        <taxon>unclassified sequences</taxon>
        <taxon>metagenomes</taxon>
        <taxon>ecological metagenomes</taxon>
    </lineage>
</organism>
<evidence type="ECO:0008006" key="3">
    <source>
        <dbReference type="Google" id="ProtNLM"/>
    </source>
</evidence>
<evidence type="ECO:0000256" key="1">
    <source>
        <dbReference type="SAM" id="Phobius"/>
    </source>
</evidence>
<gene>
    <name evidence="2" type="ORF">MNBD_GAMMA12-3127</name>
</gene>
<dbReference type="AlphaFoldDB" id="A0A3B0YT79"/>
<feature type="transmembrane region" description="Helical" evidence="1">
    <location>
        <begin position="126"/>
        <end position="144"/>
    </location>
</feature>
<dbReference type="EMBL" id="UOFL01000183">
    <property type="protein sequence ID" value="VAW79830.1"/>
    <property type="molecule type" value="Genomic_DNA"/>
</dbReference>
<protein>
    <recommendedName>
        <fullName evidence="3">M50 family peptidase</fullName>
    </recommendedName>
</protein>
<dbReference type="PANTHER" id="PTHR33979:SF2">
    <property type="entry name" value="PEPTIDASE M50B-LIKE-DOMAIN-CONTAINING PROTEIN"/>
    <property type="match status" value="1"/>
</dbReference>
<feature type="transmembrane region" description="Helical" evidence="1">
    <location>
        <begin position="195"/>
        <end position="214"/>
    </location>
</feature>
<dbReference type="PANTHER" id="PTHR33979">
    <property type="entry name" value="OS02G0221600 PROTEIN"/>
    <property type="match status" value="1"/>
</dbReference>
<dbReference type="Pfam" id="PF13398">
    <property type="entry name" value="Peptidase_M50B"/>
    <property type="match status" value="1"/>
</dbReference>
<proteinExistence type="predicted"/>
<keyword evidence="1" id="KW-0812">Transmembrane</keyword>
<feature type="transmembrane region" description="Helical" evidence="1">
    <location>
        <begin position="6"/>
        <end position="30"/>
    </location>
</feature>
<feature type="transmembrane region" description="Helical" evidence="1">
    <location>
        <begin position="151"/>
        <end position="175"/>
    </location>
</feature>
<keyword evidence="1" id="KW-1133">Transmembrane helix</keyword>
<feature type="transmembrane region" description="Helical" evidence="1">
    <location>
        <begin position="73"/>
        <end position="92"/>
    </location>
</feature>
<evidence type="ECO:0000313" key="2">
    <source>
        <dbReference type="EMBL" id="VAW79830.1"/>
    </source>
</evidence>
<reference evidence="2" key="1">
    <citation type="submission" date="2018-06" db="EMBL/GenBank/DDBJ databases">
        <authorList>
            <person name="Zhirakovskaya E."/>
        </authorList>
    </citation>
    <scope>NUCLEOTIDE SEQUENCE</scope>
</reference>
<accession>A0A3B0YT79</accession>
<name>A0A3B0YT79_9ZZZZ</name>
<keyword evidence="1" id="KW-0472">Membrane</keyword>
<feature type="transmembrane region" description="Helical" evidence="1">
    <location>
        <begin position="104"/>
        <end position="120"/>
    </location>
</feature>